<dbReference type="Proteomes" id="UP000507470">
    <property type="component" value="Unassembled WGS sequence"/>
</dbReference>
<feature type="region of interest" description="Disordered" evidence="1">
    <location>
        <begin position="1"/>
        <end position="38"/>
    </location>
</feature>
<dbReference type="InterPro" id="IPR011009">
    <property type="entry name" value="Kinase-like_dom_sf"/>
</dbReference>
<dbReference type="Pfam" id="PF07714">
    <property type="entry name" value="PK_Tyr_Ser-Thr"/>
    <property type="match status" value="1"/>
</dbReference>
<dbReference type="GO" id="GO:0004714">
    <property type="term" value="F:transmembrane receptor protein tyrosine kinase activity"/>
    <property type="evidence" value="ECO:0007669"/>
    <property type="project" value="UniProtKB-EC"/>
</dbReference>
<dbReference type="PROSITE" id="PS00109">
    <property type="entry name" value="PROTEIN_KINASE_TYR"/>
    <property type="match status" value="1"/>
</dbReference>
<dbReference type="InterPro" id="IPR020635">
    <property type="entry name" value="Tyr_kinase_cat_dom"/>
</dbReference>
<dbReference type="Gene3D" id="1.10.510.10">
    <property type="entry name" value="Transferase(Phosphotransferase) domain 1"/>
    <property type="match status" value="1"/>
</dbReference>
<reference evidence="3 4" key="1">
    <citation type="submission" date="2020-06" db="EMBL/GenBank/DDBJ databases">
        <authorList>
            <person name="Li R."/>
            <person name="Bekaert M."/>
        </authorList>
    </citation>
    <scope>NUCLEOTIDE SEQUENCE [LARGE SCALE GENOMIC DNA]</scope>
    <source>
        <strain evidence="4">wild</strain>
    </source>
</reference>
<dbReference type="PANTHER" id="PTHR24416">
    <property type="entry name" value="TYROSINE-PROTEIN KINASE RECEPTOR"/>
    <property type="match status" value="1"/>
</dbReference>
<dbReference type="EC" id="2.7.10.1" evidence="3"/>
<name>A0A6J8DEF8_MYTCO</name>
<dbReference type="EMBL" id="CACVKT020007119">
    <property type="protein sequence ID" value="CAC5405440.1"/>
    <property type="molecule type" value="Genomic_DNA"/>
</dbReference>
<dbReference type="OrthoDB" id="98077at2759"/>
<dbReference type="PRINTS" id="PR00109">
    <property type="entry name" value="TYRKINASE"/>
</dbReference>
<evidence type="ECO:0000313" key="4">
    <source>
        <dbReference type="Proteomes" id="UP000507470"/>
    </source>
</evidence>
<keyword evidence="4" id="KW-1185">Reference proteome</keyword>
<dbReference type="GO" id="GO:0005886">
    <property type="term" value="C:plasma membrane"/>
    <property type="evidence" value="ECO:0007669"/>
    <property type="project" value="TreeGrafter"/>
</dbReference>
<dbReference type="AlphaFoldDB" id="A0A6J8DEF8"/>
<organism evidence="3 4">
    <name type="scientific">Mytilus coruscus</name>
    <name type="common">Sea mussel</name>
    <dbReference type="NCBI Taxonomy" id="42192"/>
    <lineage>
        <taxon>Eukaryota</taxon>
        <taxon>Metazoa</taxon>
        <taxon>Spiralia</taxon>
        <taxon>Lophotrochozoa</taxon>
        <taxon>Mollusca</taxon>
        <taxon>Bivalvia</taxon>
        <taxon>Autobranchia</taxon>
        <taxon>Pteriomorphia</taxon>
        <taxon>Mytilida</taxon>
        <taxon>Mytiloidea</taxon>
        <taxon>Mytilidae</taxon>
        <taxon>Mytilinae</taxon>
        <taxon>Mytilus</taxon>
    </lineage>
</organism>
<dbReference type="PROSITE" id="PS50011">
    <property type="entry name" value="PROTEIN_KINASE_DOM"/>
    <property type="match status" value="1"/>
</dbReference>
<proteinExistence type="predicted"/>
<evidence type="ECO:0000313" key="3">
    <source>
        <dbReference type="EMBL" id="CAC5405440.1"/>
    </source>
</evidence>
<dbReference type="FunFam" id="1.10.510.10:FF:000113">
    <property type="entry name" value="Tyrosine-protein kinase receptor"/>
    <property type="match status" value="1"/>
</dbReference>
<dbReference type="GO" id="GO:0005524">
    <property type="term" value="F:ATP binding"/>
    <property type="evidence" value="ECO:0007669"/>
    <property type="project" value="InterPro"/>
</dbReference>
<dbReference type="Gene3D" id="3.30.200.20">
    <property type="entry name" value="Phosphorylase Kinase, domain 1"/>
    <property type="match status" value="1"/>
</dbReference>
<dbReference type="SMART" id="SM00219">
    <property type="entry name" value="TyrKc"/>
    <property type="match status" value="1"/>
</dbReference>
<evidence type="ECO:0000259" key="2">
    <source>
        <dbReference type="PROSITE" id="PS50011"/>
    </source>
</evidence>
<keyword evidence="3" id="KW-0808">Transferase</keyword>
<accession>A0A6J8DEF8</accession>
<dbReference type="GO" id="GO:0007169">
    <property type="term" value="P:cell surface receptor protein tyrosine kinase signaling pathway"/>
    <property type="evidence" value="ECO:0007669"/>
    <property type="project" value="TreeGrafter"/>
</dbReference>
<dbReference type="InterPro" id="IPR050122">
    <property type="entry name" value="RTK"/>
</dbReference>
<dbReference type="SUPFAM" id="SSF56112">
    <property type="entry name" value="Protein kinase-like (PK-like)"/>
    <property type="match status" value="1"/>
</dbReference>
<evidence type="ECO:0000256" key="1">
    <source>
        <dbReference type="SAM" id="MobiDB-lite"/>
    </source>
</evidence>
<feature type="domain" description="Protein kinase" evidence="2">
    <location>
        <begin position="1"/>
        <end position="273"/>
    </location>
</feature>
<dbReference type="PANTHER" id="PTHR24416:SF604">
    <property type="entry name" value="RECEPTOR PROTEIN-TYROSINE KINASE"/>
    <property type="match status" value="1"/>
</dbReference>
<dbReference type="InterPro" id="IPR001245">
    <property type="entry name" value="Ser-Thr/Tyr_kinase_cat_dom"/>
</dbReference>
<dbReference type="InterPro" id="IPR008266">
    <property type="entry name" value="Tyr_kinase_AS"/>
</dbReference>
<gene>
    <name evidence="3" type="ORF">MCOR_39134</name>
</gene>
<sequence>MEVKPEAKSEMEVKSEGKSDMEVKSEGKSDMEVKSKGKSDMEVKTEAIKFQHPNIVKFIGVCFEYHPRYIILELLEGGDLKTFLREMRPKSMSLKGNMTPSLTCIDLLKIAIDIAKGCQHLEDKHFIHRDIAARNCLLTCKGPNRKCKIADFGMTKDIYRSDYYKKGGKAMLPIKWMPPEAFLDGIFSTKTDVWSFGILLWEIFAMGYMPYPGRTNHDVMQYVTTGGRLEAPQQCPPVMYQLMSICWAAIPETRPTFSELIERLQRAKQMPEVINAQIPTFYQIPKLPVLSTESVEPSEDSDEEEQCNQCVRDSESKEPLLPLHESTDENIESQLISSFNVTFNHDNLGSEASEKSLSSRSHDSVWTNPVLTDANIQCNVNLEED</sequence>
<dbReference type="InterPro" id="IPR000719">
    <property type="entry name" value="Prot_kinase_dom"/>
</dbReference>
<protein>
    <submittedName>
        <fullName evidence="3">ALK</fullName>
        <ecNumber evidence="3">2.7.10.1</ecNumber>
    </submittedName>
</protein>
<dbReference type="GO" id="GO:0043235">
    <property type="term" value="C:receptor complex"/>
    <property type="evidence" value="ECO:0007669"/>
    <property type="project" value="TreeGrafter"/>
</dbReference>
<dbReference type="GO" id="GO:0045664">
    <property type="term" value="P:regulation of neuron differentiation"/>
    <property type="evidence" value="ECO:0007669"/>
    <property type="project" value="TreeGrafter"/>
</dbReference>